<dbReference type="AlphaFoldDB" id="A0A369TBF1"/>
<reference evidence="1 2" key="1">
    <citation type="submission" date="2018-07" db="EMBL/GenBank/DDBJ databases">
        <title>Venubactetium sediminum gen. nov., sp. nov., isolated from a marine solar saltern.</title>
        <authorList>
            <person name="Wang S."/>
        </authorList>
    </citation>
    <scope>NUCLEOTIDE SEQUENCE [LARGE SCALE GENOMIC DNA]</scope>
    <source>
        <strain evidence="1 2">WD2A32</strain>
    </source>
</reference>
<keyword evidence="2" id="KW-1185">Reference proteome</keyword>
<dbReference type="Proteomes" id="UP000253941">
    <property type="component" value="Unassembled WGS sequence"/>
</dbReference>
<proteinExistence type="predicted"/>
<dbReference type="EMBL" id="QPMH01000009">
    <property type="protein sequence ID" value="RDD61715.1"/>
    <property type="molecule type" value="Genomic_DNA"/>
</dbReference>
<dbReference type="RefSeq" id="WP_114582258.1">
    <property type="nucleotide sequence ID" value="NZ_QPMH01000009.1"/>
</dbReference>
<evidence type="ECO:0000313" key="1">
    <source>
        <dbReference type="EMBL" id="RDD61715.1"/>
    </source>
</evidence>
<evidence type="ECO:0000313" key="2">
    <source>
        <dbReference type="Proteomes" id="UP000253941"/>
    </source>
</evidence>
<comment type="caution">
    <text evidence="1">The sequence shown here is derived from an EMBL/GenBank/DDBJ whole genome shotgun (WGS) entry which is preliminary data.</text>
</comment>
<name>A0A369TBF1_9PROT</name>
<organism evidence="1 2">
    <name type="scientific">Ferruginivarius sediminum</name>
    <dbReference type="NCBI Taxonomy" id="2661937"/>
    <lineage>
        <taxon>Bacteria</taxon>
        <taxon>Pseudomonadati</taxon>
        <taxon>Pseudomonadota</taxon>
        <taxon>Alphaproteobacteria</taxon>
        <taxon>Rhodospirillales</taxon>
        <taxon>Rhodospirillaceae</taxon>
        <taxon>Ferruginivarius</taxon>
    </lineage>
</organism>
<protein>
    <submittedName>
        <fullName evidence="1">Uncharacterized protein</fullName>
    </submittedName>
</protein>
<sequence length="164" mass="17760">MAVATLFDNEKSTSPAQGRRGTLLSLLTGGFGAAEDAPDVQEAPAYRPYELGLRDYLRGLELMIQRTERAQISRTLVTVTPKEIQTLVEKTAKAKARYLAATLEIGDGEAMPDSTSIKAMEAARERHEALEAGLRTLLGELRAGNIQVDGVVDDPPEEPANPQQ</sequence>
<gene>
    <name evidence="1" type="ORF">DRB17_10990</name>
</gene>
<accession>A0A369TBF1</accession>